<sequence>MKKLKKYIFPLLVAGIACVPLTGCTDYLDKAPESELSAEEAFKNFKNFQGFVEELYFCVPNFTTCYWNNSFNWGDDEIIGINETYMMGAKVDNGDFWGWQAQHDGWACGFMDINNFDTGRYADVSWHPTLWKGSWYGIRKANLGLANLDLLTEATKEQKDMIKGQLLFFRGFFHFQLMQYFGGLPYIDEVLGSGKLTLPRLKYQECADKVAEDLRAAADLLPINWDTTSTGAPTRGNNDLRINKIMALGYLGKNLLWAGSPLMNYASDNGRSYNADFCKRAAEAFGELLSLVESGQTQYALVDFKDYKELFLTHAKGGLMPGSTEAIYRNPSPDWNRSNWGQTNDYGSKKITTAGTCYQPTANYVNYYGMANGLPLDDPYSGFDKQHPWKGRDPRFYHDIRFDGCKLELGGNKQADPVRYAPLYTGGALRSPSEGSRTGYLNYKFVRDDFNQWDNQGAGNWGANNHMLIPYMRLADIYLMYAEAACNATGAPAGKSSNCSLSALDAVNVIRDRAGVEHVNAKFTGNLDSFMSELRRERAVELAFEAHRFNDLRRWLLIDKYPYTIKTSQEFTRVGDLTGIEADSSKGVNIKDPSENEVIGFHEEVILTRNFTEKHYWLPLKIDDTSMYVEFGQNPGW</sequence>
<reference evidence="1" key="1">
    <citation type="submission" date="2019-04" db="EMBL/GenBank/DDBJ databases">
        <title>Microbes associate with the intestines of laboratory mice.</title>
        <authorList>
            <person name="Navarre W."/>
            <person name="Wong E."/>
            <person name="Huang K."/>
            <person name="Tropini C."/>
            <person name="Ng K."/>
            <person name="Yu B."/>
        </authorList>
    </citation>
    <scope>NUCLEOTIDE SEQUENCE</scope>
    <source>
        <strain evidence="1">NM04_E33</strain>
    </source>
</reference>
<evidence type="ECO:0000313" key="1">
    <source>
        <dbReference type="EMBL" id="TGY78222.1"/>
    </source>
</evidence>
<gene>
    <name evidence="1" type="ORF">E5331_11005</name>
</gene>
<accession>A0AC61RJQ6</accession>
<comment type="caution">
    <text evidence="1">The sequence shown here is derived from an EMBL/GenBank/DDBJ whole genome shotgun (WGS) entry which is preliminary data.</text>
</comment>
<dbReference type="Proteomes" id="UP000306319">
    <property type="component" value="Unassembled WGS sequence"/>
</dbReference>
<organism evidence="1 2">
    <name type="scientific">Lepagella muris</name>
    <dbReference type="NCBI Taxonomy" id="3032870"/>
    <lineage>
        <taxon>Bacteria</taxon>
        <taxon>Pseudomonadati</taxon>
        <taxon>Bacteroidota</taxon>
        <taxon>Bacteroidia</taxon>
        <taxon>Bacteroidales</taxon>
        <taxon>Muribaculaceae</taxon>
        <taxon>Lepagella</taxon>
    </lineage>
</organism>
<evidence type="ECO:0000313" key="2">
    <source>
        <dbReference type="Proteomes" id="UP000306319"/>
    </source>
</evidence>
<keyword evidence="2" id="KW-1185">Reference proteome</keyword>
<proteinExistence type="predicted"/>
<protein>
    <submittedName>
        <fullName evidence="1">RagB/SusD family nutrient uptake outer membrane protein</fullName>
    </submittedName>
</protein>
<name>A0AC61RJQ6_9BACT</name>
<dbReference type="EMBL" id="SRYB01000015">
    <property type="protein sequence ID" value="TGY78222.1"/>
    <property type="molecule type" value="Genomic_DNA"/>
</dbReference>